<organism evidence="2 3">
    <name type="scientific">Ancylostoma duodenale</name>
    <dbReference type="NCBI Taxonomy" id="51022"/>
    <lineage>
        <taxon>Eukaryota</taxon>
        <taxon>Metazoa</taxon>
        <taxon>Ecdysozoa</taxon>
        <taxon>Nematoda</taxon>
        <taxon>Chromadorea</taxon>
        <taxon>Rhabditida</taxon>
        <taxon>Rhabditina</taxon>
        <taxon>Rhabditomorpha</taxon>
        <taxon>Strongyloidea</taxon>
        <taxon>Ancylostomatidae</taxon>
        <taxon>Ancylostomatinae</taxon>
        <taxon>Ancylostoma</taxon>
    </lineage>
</organism>
<name>A0A0C2BLF5_9BILA</name>
<reference evidence="2 3" key="1">
    <citation type="submission" date="2013-12" db="EMBL/GenBank/DDBJ databases">
        <title>Draft genome of the parsitic nematode Ancylostoma duodenale.</title>
        <authorList>
            <person name="Mitreva M."/>
        </authorList>
    </citation>
    <scope>NUCLEOTIDE SEQUENCE [LARGE SCALE GENOMIC DNA]</scope>
    <source>
        <strain evidence="2 3">Zhejiang</strain>
    </source>
</reference>
<proteinExistence type="predicted"/>
<dbReference type="Proteomes" id="UP000054047">
    <property type="component" value="Unassembled WGS sequence"/>
</dbReference>
<sequence>MERKVLRWMTGILRLDHICNQDMHDRFDMTDTADRLREAHPRWFGRALSAGDHGRRHGKNTIGRETAWKKHHW</sequence>
<accession>A0A0C2BLF5</accession>
<evidence type="ECO:0000313" key="2">
    <source>
        <dbReference type="EMBL" id="KIH44618.1"/>
    </source>
</evidence>
<evidence type="ECO:0000256" key="1">
    <source>
        <dbReference type="SAM" id="MobiDB-lite"/>
    </source>
</evidence>
<feature type="region of interest" description="Disordered" evidence="1">
    <location>
        <begin position="50"/>
        <end position="73"/>
    </location>
</feature>
<dbReference type="OrthoDB" id="5832087at2759"/>
<dbReference type="AlphaFoldDB" id="A0A0C2BLF5"/>
<protein>
    <submittedName>
        <fullName evidence="2">Uncharacterized protein</fullName>
    </submittedName>
</protein>
<dbReference type="EMBL" id="KN776560">
    <property type="protein sequence ID" value="KIH44618.1"/>
    <property type="molecule type" value="Genomic_DNA"/>
</dbReference>
<evidence type="ECO:0000313" key="3">
    <source>
        <dbReference type="Proteomes" id="UP000054047"/>
    </source>
</evidence>
<keyword evidence="3" id="KW-1185">Reference proteome</keyword>
<gene>
    <name evidence="2" type="ORF">ANCDUO_25356</name>
</gene>